<evidence type="ECO:0000256" key="4">
    <source>
        <dbReference type="ARBA" id="ARBA00022755"/>
    </source>
</evidence>
<proteinExistence type="inferred from homology"/>
<dbReference type="UniPathway" id="UPA00075">
    <property type="reaction ID" value="UER00335"/>
</dbReference>
<feature type="binding site" evidence="7">
    <location>
        <begin position="41"/>
        <end position="43"/>
    </location>
    <ligand>
        <name>GTP</name>
        <dbReference type="ChEBI" id="CHEBI:37565"/>
    </ligand>
</feature>
<evidence type="ECO:0000313" key="8">
    <source>
        <dbReference type="EMBL" id="TLS67038.1"/>
    </source>
</evidence>
<dbReference type="EC" id="6.3.4.4" evidence="7"/>
<comment type="similarity">
    <text evidence="7">Belongs to the adenylosuccinate synthetase family.</text>
</comment>
<dbReference type="InterPro" id="IPR001114">
    <property type="entry name" value="Adenylosuccinate_synthetase"/>
</dbReference>
<comment type="function">
    <text evidence="7">Plays an important role in the de novo pathway of purine nucleotide biosynthesis. Catalyzes the first committed step in the biosynthesis of AMP from IMP.</text>
</comment>
<dbReference type="HAMAP" id="MF_00011">
    <property type="entry name" value="Adenylosucc_synth"/>
    <property type="match status" value="1"/>
</dbReference>
<comment type="pathway">
    <text evidence="7">Purine metabolism; AMP biosynthesis via de novo pathway; AMP from IMP: step 1/2.</text>
</comment>
<comment type="caution">
    <text evidence="7">Lacks conserved residue(s) required for the propagation of feature annotation.</text>
</comment>
<dbReference type="Pfam" id="PF00709">
    <property type="entry name" value="Adenylsucc_synt"/>
    <property type="match status" value="2"/>
</dbReference>
<protein>
    <recommendedName>
        <fullName evidence="7">Adenylosuccinate synthetase</fullName>
        <shortName evidence="7">AMPSase</shortName>
        <shortName evidence="7">AdSS</shortName>
        <ecNumber evidence="7">6.3.4.4</ecNumber>
    </recommendedName>
    <alternativeName>
        <fullName evidence="7">IMP--aspartate ligase</fullName>
    </alternativeName>
</protein>
<keyword evidence="5 7" id="KW-0460">Magnesium</keyword>
<comment type="cofactor">
    <cofactor evidence="7">
        <name>Mg(2+)</name>
        <dbReference type="ChEBI" id="CHEBI:18420"/>
    </cofactor>
    <text evidence="7">Binds 1 Mg(2+) ion per subunit.</text>
</comment>
<dbReference type="PANTHER" id="PTHR11846:SF0">
    <property type="entry name" value="ADENYLOSUCCINATE SYNTHETASE"/>
    <property type="match status" value="1"/>
</dbReference>
<dbReference type="InterPro" id="IPR042111">
    <property type="entry name" value="Adenylosuccinate_synth_dom3"/>
</dbReference>
<evidence type="ECO:0000313" key="9">
    <source>
        <dbReference type="Proteomes" id="UP000306585"/>
    </source>
</evidence>
<dbReference type="GO" id="GO:0046040">
    <property type="term" value="P:IMP metabolic process"/>
    <property type="evidence" value="ECO:0007669"/>
    <property type="project" value="TreeGrafter"/>
</dbReference>
<evidence type="ECO:0000256" key="1">
    <source>
        <dbReference type="ARBA" id="ARBA00022598"/>
    </source>
</evidence>
<feature type="binding site" evidence="7">
    <location>
        <begin position="289"/>
        <end position="291"/>
    </location>
    <ligand>
        <name>GTP</name>
        <dbReference type="ChEBI" id="CHEBI:37565"/>
    </ligand>
</feature>
<dbReference type="GO" id="GO:0005525">
    <property type="term" value="F:GTP binding"/>
    <property type="evidence" value="ECO:0007669"/>
    <property type="project" value="UniProtKB-UniRule"/>
</dbReference>
<dbReference type="Proteomes" id="UP000306585">
    <property type="component" value="Unassembled WGS sequence"/>
</dbReference>
<comment type="subcellular location">
    <subcellularLocation>
        <location evidence="7">Cytoplasm</location>
    </subcellularLocation>
</comment>
<dbReference type="SUPFAM" id="SSF52540">
    <property type="entry name" value="P-loop containing nucleoside triphosphate hydrolases"/>
    <property type="match status" value="1"/>
</dbReference>
<feature type="binding site" evidence="7">
    <location>
        <position position="263"/>
    </location>
    <ligand>
        <name>GTP</name>
        <dbReference type="ChEBI" id="CHEBI:37565"/>
    </ligand>
</feature>
<dbReference type="GO" id="GO:0044208">
    <property type="term" value="P:'de novo' AMP biosynthetic process"/>
    <property type="evidence" value="ECO:0007669"/>
    <property type="project" value="UniProtKB-UniRule"/>
</dbReference>
<dbReference type="SMART" id="SM00788">
    <property type="entry name" value="Adenylsucc_synt"/>
    <property type="match status" value="1"/>
</dbReference>
<dbReference type="InterPro" id="IPR042109">
    <property type="entry name" value="Adenylosuccinate_synth_dom1"/>
</dbReference>
<keyword evidence="1 7" id="KW-0436">Ligase</keyword>
<dbReference type="Gene3D" id="3.90.170.10">
    <property type="entry name" value="Adenylosuccinate Synthetase, subunit A, domain 3"/>
    <property type="match status" value="1"/>
</dbReference>
<feature type="active site" description="Proton donor" evidence="7">
    <location>
        <position position="42"/>
    </location>
</feature>
<evidence type="ECO:0000256" key="5">
    <source>
        <dbReference type="ARBA" id="ARBA00022842"/>
    </source>
</evidence>
<comment type="catalytic activity">
    <reaction evidence="7">
        <text>IMP + L-aspartate + GTP = N(6)-(1,2-dicarboxyethyl)-AMP + GDP + phosphate + 2 H(+)</text>
        <dbReference type="Rhea" id="RHEA:15753"/>
        <dbReference type="ChEBI" id="CHEBI:15378"/>
        <dbReference type="ChEBI" id="CHEBI:29991"/>
        <dbReference type="ChEBI" id="CHEBI:37565"/>
        <dbReference type="ChEBI" id="CHEBI:43474"/>
        <dbReference type="ChEBI" id="CHEBI:57567"/>
        <dbReference type="ChEBI" id="CHEBI:58053"/>
        <dbReference type="ChEBI" id="CHEBI:58189"/>
        <dbReference type="EC" id="6.3.4.4"/>
    </reaction>
</comment>
<feature type="binding site" description="in other chain" evidence="7">
    <location>
        <position position="124"/>
    </location>
    <ligand>
        <name>IMP</name>
        <dbReference type="ChEBI" id="CHEBI:58053"/>
        <note>ligand shared between dimeric partners</note>
    </ligand>
</feature>
<keyword evidence="3 7" id="KW-0547">Nucleotide-binding</keyword>
<keyword evidence="7" id="KW-0963">Cytoplasm</keyword>
<keyword evidence="2 7" id="KW-0479">Metal-binding</keyword>
<comment type="caution">
    <text evidence="8">The sequence shown here is derived from an EMBL/GenBank/DDBJ whole genome shotgun (WGS) entry which is preliminary data.</text>
</comment>
<dbReference type="RefSeq" id="WP_138239429.1">
    <property type="nucleotide sequence ID" value="NZ_VBRY01000007.1"/>
</dbReference>
<dbReference type="GO" id="GO:0004019">
    <property type="term" value="F:adenylosuccinate synthase activity"/>
    <property type="evidence" value="ECO:0007669"/>
    <property type="project" value="UniProtKB-UniRule"/>
</dbReference>
<evidence type="ECO:0000256" key="6">
    <source>
        <dbReference type="ARBA" id="ARBA00023134"/>
    </source>
</evidence>
<dbReference type="GO" id="GO:0005737">
    <property type="term" value="C:cytoplasm"/>
    <property type="evidence" value="ECO:0007669"/>
    <property type="project" value="UniProtKB-SubCell"/>
</dbReference>
<evidence type="ECO:0000256" key="2">
    <source>
        <dbReference type="ARBA" id="ARBA00022723"/>
    </source>
</evidence>
<keyword evidence="6 7" id="KW-0342">GTP-binding</keyword>
<feature type="binding site" description="in other chain" evidence="7">
    <location>
        <position position="194"/>
    </location>
    <ligand>
        <name>IMP</name>
        <dbReference type="ChEBI" id="CHEBI:58053"/>
        <note>ligand shared between dimeric partners</note>
    </ligand>
</feature>
<feature type="binding site" description="in other chain" evidence="7">
    <location>
        <position position="178"/>
    </location>
    <ligand>
        <name>IMP</name>
        <dbReference type="ChEBI" id="CHEBI:58053"/>
        <note>ligand shared between dimeric partners</note>
    </ligand>
</feature>
<dbReference type="PANTHER" id="PTHR11846">
    <property type="entry name" value="ADENYLOSUCCINATE SYNTHETASE"/>
    <property type="match status" value="1"/>
</dbReference>
<keyword evidence="4 7" id="KW-0658">Purine biosynthesis</keyword>
<dbReference type="EMBL" id="VBRY01000007">
    <property type="protein sequence ID" value="TLS67038.1"/>
    <property type="molecule type" value="Genomic_DNA"/>
</dbReference>
<feature type="binding site" evidence="7">
    <location>
        <position position="41"/>
    </location>
    <ligand>
        <name>Mg(2+)</name>
        <dbReference type="ChEBI" id="CHEBI:18420"/>
    </ligand>
</feature>
<reference evidence="8 9" key="1">
    <citation type="journal article" date="2019" name="Appl. Environ. Microbiol.">
        <title>Environmental Evidence and Genomic Insight of Iron-oxidizing Bacteria Preference Towards More Corrosion Resistant Stainless Steel at Higher Salinities.</title>
        <authorList>
            <person name="Garrison C.E."/>
            <person name="Price K.A."/>
            <person name="Field E.K."/>
        </authorList>
    </citation>
    <scope>NUCLEOTIDE SEQUENCE [LARGE SCALE GENOMIC DNA]</scope>
    <source>
        <strain evidence="8 9">P3</strain>
    </source>
</reference>
<keyword evidence="9" id="KW-1185">Reference proteome</keyword>
<accession>A0A5R9GN12</accession>
<feature type="binding site" description="in other chain" evidence="7">
    <location>
        <begin position="39"/>
        <end position="42"/>
    </location>
    <ligand>
        <name>IMP</name>
        <dbReference type="ChEBI" id="CHEBI:58053"/>
        <note>ligand shared between dimeric partners</note>
    </ligand>
</feature>
<dbReference type="Gene3D" id="3.40.440.10">
    <property type="entry name" value="Adenylosuccinate Synthetase, subunit A, domain 1"/>
    <property type="match status" value="2"/>
</dbReference>
<dbReference type="GO" id="GO:0000287">
    <property type="term" value="F:magnesium ion binding"/>
    <property type="evidence" value="ECO:0007669"/>
    <property type="project" value="UniProtKB-UniRule"/>
</dbReference>
<dbReference type="InterPro" id="IPR027417">
    <property type="entry name" value="P-loop_NTPase"/>
</dbReference>
<organism evidence="8 9">
    <name type="scientific">Mariprofundus erugo</name>
    <dbReference type="NCBI Taxonomy" id="2528639"/>
    <lineage>
        <taxon>Bacteria</taxon>
        <taxon>Pseudomonadati</taxon>
        <taxon>Pseudomonadota</taxon>
        <taxon>Candidatius Mariprofundia</taxon>
        <taxon>Mariprofundales</taxon>
        <taxon>Mariprofundaceae</taxon>
        <taxon>Mariprofundus</taxon>
    </lineage>
</organism>
<evidence type="ECO:0000256" key="3">
    <source>
        <dbReference type="ARBA" id="ARBA00022741"/>
    </source>
</evidence>
<sequence>MPVTVVIGGQFGSEGKGKVSHFFAREQNATIAIRVGGTNSGHTVIDENGRPVILRQLPTASLLPDVVAVLPAGAYIDPVILKDEMELLGISPDRVVIDPNAMVISSEDIDSEKCGDLRSTIGSTASGTGAAVQRRISRNKDVILAKDHPELMQLTKPTVPLLRSALDKGERVIIEGTQGYGLSLIHSPFYPFVTSRDTSAAAFIAEAGISPFDVDDVILVLRSFPIRVAGNSGPLNREVDWQEVSRSAGTDVLELSSVTRMKRRVAEFDSEIVKQAIAANRPTKIVLNHIDYIDNGKASQLALGFVEGVEKEIGCLIDFLGFGQDSLISHSAISNDFVSEQRCC</sequence>
<comment type="subunit">
    <text evidence="7">Homodimer.</text>
</comment>
<gene>
    <name evidence="7" type="primary">purA</name>
    <name evidence="8" type="ORF">FEF65_08810</name>
</gene>
<dbReference type="AlphaFoldDB" id="A0A5R9GN12"/>
<name>A0A5R9GN12_9PROT</name>
<evidence type="ECO:0000256" key="7">
    <source>
        <dbReference type="HAMAP-Rule" id="MF_00011"/>
    </source>
</evidence>
<feature type="binding site" evidence="7">
    <location>
        <position position="138"/>
    </location>
    <ligand>
        <name>IMP</name>
        <dbReference type="ChEBI" id="CHEBI:58053"/>
        <note>ligand shared between dimeric partners</note>
    </ligand>
</feature>